<reference evidence="3 4" key="1">
    <citation type="journal article" date="2014" name="Mol. Plant">
        <title>Chromosome Scale Genome Assembly and Transcriptome Profiling of Nannochloropsis gaditana in Nitrogen Depletion.</title>
        <authorList>
            <person name="Corteggiani Carpinelli E."/>
            <person name="Telatin A."/>
            <person name="Vitulo N."/>
            <person name="Forcato C."/>
            <person name="D'Angelo M."/>
            <person name="Schiavon R."/>
            <person name="Vezzi A."/>
            <person name="Giacometti G.M."/>
            <person name="Morosinotto T."/>
            <person name="Valle G."/>
        </authorList>
    </citation>
    <scope>NUCLEOTIDE SEQUENCE [LARGE SCALE GENOMIC DNA]</scope>
    <source>
        <strain evidence="3 4">B-31</strain>
    </source>
</reference>
<dbReference type="EMBL" id="AZIL01003342">
    <property type="protein sequence ID" value="EWM20112.1"/>
    <property type="molecule type" value="Genomic_DNA"/>
</dbReference>
<keyword evidence="4" id="KW-1185">Reference proteome</keyword>
<gene>
    <name evidence="3" type="ORF">Naga_101748g1</name>
</gene>
<evidence type="ECO:0000313" key="3">
    <source>
        <dbReference type="EMBL" id="EWM20112.1"/>
    </source>
</evidence>
<keyword evidence="2" id="KW-0812">Transmembrane</keyword>
<feature type="transmembrane region" description="Helical" evidence="2">
    <location>
        <begin position="42"/>
        <end position="64"/>
    </location>
</feature>
<sequence length="79" mass="7811">MGLTAEEAAAAAAEAAKAAGEGTGSHPPGMEETVEIAVKNSLSFAVVIVILVVCAGVAAALVYLQRKRACREGEGGRGG</sequence>
<evidence type="ECO:0000256" key="2">
    <source>
        <dbReference type="SAM" id="Phobius"/>
    </source>
</evidence>
<protein>
    <submittedName>
        <fullName evidence="3">Uncharacterized protein</fullName>
    </submittedName>
</protein>
<evidence type="ECO:0000313" key="4">
    <source>
        <dbReference type="Proteomes" id="UP000019335"/>
    </source>
</evidence>
<feature type="compositionally biased region" description="Low complexity" evidence="1">
    <location>
        <begin position="1"/>
        <end position="19"/>
    </location>
</feature>
<evidence type="ECO:0000256" key="1">
    <source>
        <dbReference type="SAM" id="MobiDB-lite"/>
    </source>
</evidence>
<organism evidence="3 4">
    <name type="scientific">Nannochloropsis gaditana</name>
    <dbReference type="NCBI Taxonomy" id="72520"/>
    <lineage>
        <taxon>Eukaryota</taxon>
        <taxon>Sar</taxon>
        <taxon>Stramenopiles</taxon>
        <taxon>Ochrophyta</taxon>
        <taxon>Eustigmatophyceae</taxon>
        <taxon>Eustigmatales</taxon>
        <taxon>Monodopsidaceae</taxon>
        <taxon>Nannochloropsis</taxon>
    </lineage>
</organism>
<accession>W7T067</accession>
<comment type="caution">
    <text evidence="3">The sequence shown here is derived from an EMBL/GenBank/DDBJ whole genome shotgun (WGS) entry which is preliminary data.</text>
</comment>
<dbReference type="Proteomes" id="UP000019335">
    <property type="component" value="Unassembled WGS sequence"/>
</dbReference>
<feature type="region of interest" description="Disordered" evidence="1">
    <location>
        <begin position="1"/>
        <end position="31"/>
    </location>
</feature>
<keyword evidence="2" id="KW-0472">Membrane</keyword>
<name>W7T067_9STRA</name>
<dbReference type="AlphaFoldDB" id="W7T067"/>
<keyword evidence="2" id="KW-1133">Transmembrane helix</keyword>
<proteinExistence type="predicted"/>